<evidence type="ECO:0000256" key="13">
    <source>
        <dbReference type="ARBA" id="ARBA00025614"/>
    </source>
</evidence>
<feature type="transmembrane region" description="Helical" evidence="15">
    <location>
        <begin position="50"/>
        <end position="68"/>
    </location>
</feature>
<keyword evidence="3 15" id="KW-0813">Transport</keyword>
<comment type="function">
    <text evidence="13">Component of the F(0) channel, it forms part of the peripheral stalk, linking F(1) to F(0). The b'-subunit is a diverged and duplicated form of b found in plants and photosynthetic bacteria.</text>
</comment>
<comment type="caution">
    <text evidence="18">The sequence shown here is derived from an EMBL/GenBank/DDBJ whole genome shotgun (WGS) entry which is preliminary data.</text>
</comment>
<dbReference type="RefSeq" id="WP_209736653.1">
    <property type="nucleotide sequence ID" value="NZ_CP072611.1"/>
</dbReference>
<evidence type="ECO:0000256" key="5">
    <source>
        <dbReference type="ARBA" id="ARBA00022547"/>
    </source>
</evidence>
<proteinExistence type="inferred from homology"/>
<dbReference type="PANTHER" id="PTHR33445:SF1">
    <property type="entry name" value="ATP SYNTHASE SUBUNIT B"/>
    <property type="match status" value="1"/>
</dbReference>
<keyword evidence="11 15" id="KW-0066">ATP synthesis</keyword>
<evidence type="ECO:0000256" key="16">
    <source>
        <dbReference type="RuleBase" id="RU003848"/>
    </source>
</evidence>
<dbReference type="InterPro" id="IPR002146">
    <property type="entry name" value="ATP_synth_b/b'su_bac/chlpt"/>
</dbReference>
<evidence type="ECO:0000313" key="19">
    <source>
        <dbReference type="Proteomes" id="UP001597371"/>
    </source>
</evidence>
<feature type="region of interest" description="Disordered" evidence="17">
    <location>
        <begin position="1"/>
        <end position="26"/>
    </location>
</feature>
<evidence type="ECO:0000256" key="9">
    <source>
        <dbReference type="ARBA" id="ARBA00023065"/>
    </source>
</evidence>
<evidence type="ECO:0000256" key="1">
    <source>
        <dbReference type="ARBA" id="ARBA00004377"/>
    </source>
</evidence>
<evidence type="ECO:0000256" key="4">
    <source>
        <dbReference type="ARBA" id="ARBA00022475"/>
    </source>
</evidence>
<dbReference type="CDD" id="cd06503">
    <property type="entry name" value="ATP-synt_Fo_b"/>
    <property type="match status" value="1"/>
</dbReference>
<keyword evidence="8 15" id="KW-1133">Transmembrane helix</keyword>
<accession>A0ABW5CKT9</accession>
<evidence type="ECO:0000256" key="7">
    <source>
        <dbReference type="ARBA" id="ARBA00022781"/>
    </source>
</evidence>
<organism evidence="18 19">
    <name type="scientific">Aureimonas populi</name>
    <dbReference type="NCBI Taxonomy" id="1701758"/>
    <lineage>
        <taxon>Bacteria</taxon>
        <taxon>Pseudomonadati</taxon>
        <taxon>Pseudomonadota</taxon>
        <taxon>Alphaproteobacteria</taxon>
        <taxon>Hyphomicrobiales</taxon>
        <taxon>Aurantimonadaceae</taxon>
        <taxon>Aureimonas</taxon>
    </lineage>
</organism>
<keyword evidence="4 15" id="KW-1003">Cell membrane</keyword>
<evidence type="ECO:0000256" key="8">
    <source>
        <dbReference type="ARBA" id="ARBA00022989"/>
    </source>
</evidence>
<evidence type="ECO:0000313" key="18">
    <source>
        <dbReference type="EMBL" id="MFD2237217.1"/>
    </source>
</evidence>
<keyword evidence="9 15" id="KW-0406">Ion transport</keyword>
<keyword evidence="10 15" id="KW-0472">Membrane</keyword>
<dbReference type="Pfam" id="PF00430">
    <property type="entry name" value="ATP-synt_B"/>
    <property type="match status" value="1"/>
</dbReference>
<comment type="subcellular location">
    <subcellularLocation>
        <location evidence="1">Cell inner membrane</location>
        <topology evidence="1">Single-pass membrane protein</topology>
    </subcellularLocation>
    <subcellularLocation>
        <location evidence="15">Cell membrane</location>
        <topology evidence="15">Single-pass membrane protein</topology>
    </subcellularLocation>
</comment>
<keyword evidence="6 15" id="KW-0812">Transmembrane</keyword>
<gene>
    <name evidence="15" type="primary">atpF</name>
    <name evidence="18" type="ORF">ACFSKQ_07025</name>
</gene>
<keyword evidence="5 15" id="KW-0138">CF(0)</keyword>
<keyword evidence="7 15" id="KW-0375">Hydrogen ion transport</keyword>
<evidence type="ECO:0000256" key="14">
    <source>
        <dbReference type="ARBA" id="ARBA00025830"/>
    </source>
</evidence>
<comment type="function">
    <text evidence="12 15">F(1)F(0) ATP synthase produces ATP from ADP in the presence of a proton or sodium gradient. F-type ATPases consist of two structural domains, F(1) containing the extramembraneous catalytic core and F(0) containing the membrane proton channel, linked together by a central stalk and a peripheral stalk. During catalysis, ATP synthesis in the catalytic domain of F(1) is coupled via a rotary mechanism of the central stalk subunits to proton translocation.</text>
</comment>
<keyword evidence="19" id="KW-1185">Reference proteome</keyword>
<dbReference type="PANTHER" id="PTHR33445">
    <property type="entry name" value="ATP SYNTHASE SUBUNIT B', CHLOROPLASTIC"/>
    <property type="match status" value="1"/>
</dbReference>
<evidence type="ECO:0000256" key="17">
    <source>
        <dbReference type="SAM" id="MobiDB-lite"/>
    </source>
</evidence>
<dbReference type="Gene3D" id="6.10.250.1580">
    <property type="match status" value="1"/>
</dbReference>
<name>A0ABW5CKT9_9HYPH</name>
<evidence type="ECO:0000256" key="10">
    <source>
        <dbReference type="ARBA" id="ARBA00023136"/>
    </source>
</evidence>
<sequence length="209" mass="22789">MFVRDALAQTEAPTVGEAPVVTDGPPPPTAEAILVEELETGGFPPLESEFFASQILWLAITFGLLYWVMSKTLVPRLAGIIENRRDRIALDLDAAHRMRADADEAQAAYEQDLAEARERSHKIAQDARDSARADADAERKRNEAELDQKLESAQGRIAEIKAKALADVDTIAEETAQAIITELTRLDVSREEVANAVKAAGAGQEKRDA</sequence>
<comment type="similarity">
    <text evidence="2 15 16">Belongs to the ATPase B chain family.</text>
</comment>
<dbReference type="InterPro" id="IPR050059">
    <property type="entry name" value="ATP_synthase_B_chain"/>
</dbReference>
<dbReference type="NCBIfam" id="NF006612">
    <property type="entry name" value="PRK09174.1"/>
    <property type="match status" value="1"/>
</dbReference>
<protein>
    <recommendedName>
        <fullName evidence="15">ATP synthase subunit b</fullName>
    </recommendedName>
    <alternativeName>
        <fullName evidence="15">ATP synthase F(0) sector subunit b</fullName>
    </alternativeName>
    <alternativeName>
        <fullName evidence="15">ATPase subunit I</fullName>
    </alternativeName>
    <alternativeName>
        <fullName evidence="15">F-type ATPase subunit b</fullName>
        <shortName evidence="15">F-ATPase subunit b</shortName>
    </alternativeName>
</protein>
<reference evidence="19" key="1">
    <citation type="journal article" date="2019" name="Int. J. Syst. Evol. Microbiol.">
        <title>The Global Catalogue of Microorganisms (GCM) 10K type strain sequencing project: providing services to taxonomists for standard genome sequencing and annotation.</title>
        <authorList>
            <consortium name="The Broad Institute Genomics Platform"/>
            <consortium name="The Broad Institute Genome Sequencing Center for Infectious Disease"/>
            <person name="Wu L."/>
            <person name="Ma J."/>
        </authorList>
    </citation>
    <scope>NUCLEOTIDE SEQUENCE [LARGE SCALE GENOMIC DNA]</scope>
    <source>
        <strain evidence="19">ZS-35-S2</strain>
    </source>
</reference>
<evidence type="ECO:0000256" key="12">
    <source>
        <dbReference type="ARBA" id="ARBA00025198"/>
    </source>
</evidence>
<evidence type="ECO:0000256" key="2">
    <source>
        <dbReference type="ARBA" id="ARBA00005513"/>
    </source>
</evidence>
<dbReference type="Proteomes" id="UP001597371">
    <property type="component" value="Unassembled WGS sequence"/>
</dbReference>
<feature type="region of interest" description="Disordered" evidence="17">
    <location>
        <begin position="117"/>
        <end position="147"/>
    </location>
</feature>
<evidence type="ECO:0000256" key="11">
    <source>
        <dbReference type="ARBA" id="ARBA00023310"/>
    </source>
</evidence>
<evidence type="ECO:0000256" key="6">
    <source>
        <dbReference type="ARBA" id="ARBA00022692"/>
    </source>
</evidence>
<evidence type="ECO:0000256" key="15">
    <source>
        <dbReference type="HAMAP-Rule" id="MF_01398"/>
    </source>
</evidence>
<evidence type="ECO:0000256" key="3">
    <source>
        <dbReference type="ARBA" id="ARBA00022448"/>
    </source>
</evidence>
<dbReference type="EMBL" id="JBHUIJ010000006">
    <property type="protein sequence ID" value="MFD2237217.1"/>
    <property type="molecule type" value="Genomic_DNA"/>
</dbReference>
<dbReference type="HAMAP" id="MF_01398">
    <property type="entry name" value="ATP_synth_b_bprime"/>
    <property type="match status" value="1"/>
</dbReference>
<comment type="subunit">
    <text evidence="14 15">F-type ATPases have 2 components, F(1) - the catalytic core - and F(0) - the membrane proton channel. F(1) has five subunits: alpha(3), beta(3), gamma(1), delta(1), epsilon(1). F(0) has three main subunits: a(1), b(2) and c(10-14). The alpha and beta chains form an alternating ring which encloses part of the gamma chain. F(1) is attached to F(0) by a central stalk formed by the gamma and epsilon chains, while a peripheral stalk is formed by the delta and b chains.</text>
</comment>